<dbReference type="InterPro" id="IPR057446">
    <property type="entry name" value="PH_bac"/>
</dbReference>
<evidence type="ECO:0000256" key="1">
    <source>
        <dbReference type="SAM" id="Phobius"/>
    </source>
</evidence>
<keyword evidence="4" id="KW-1185">Reference proteome</keyword>
<feature type="domain" description="PH" evidence="2">
    <location>
        <begin position="40"/>
        <end position="161"/>
    </location>
</feature>
<reference evidence="3" key="1">
    <citation type="submission" date="2021-03" db="EMBL/GenBank/DDBJ databases">
        <title>Agromyces archimandritus sp. nov., isolated from the cockroach Archimandrita tessellata.</title>
        <authorList>
            <person name="Guzman J."/>
            <person name="Ortuzar M."/>
            <person name="Poehlein A."/>
            <person name="Daniel R."/>
            <person name="Trujillo M."/>
            <person name="Vilcinskas A."/>
        </authorList>
    </citation>
    <scope>NUCLEOTIDE SEQUENCE</scope>
    <source>
        <strain evidence="3">G127AT</strain>
    </source>
</reference>
<dbReference type="Pfam" id="PF25362">
    <property type="entry name" value="bPH_11"/>
    <property type="match status" value="1"/>
</dbReference>
<dbReference type="EMBL" id="CP071696">
    <property type="protein sequence ID" value="QTX04619.1"/>
    <property type="molecule type" value="Genomic_DNA"/>
</dbReference>
<feature type="transmembrane region" description="Helical" evidence="1">
    <location>
        <begin position="6"/>
        <end position="22"/>
    </location>
</feature>
<dbReference type="AlphaFoldDB" id="A0A975FMH4"/>
<keyword evidence="1" id="KW-0812">Transmembrane</keyword>
<proteinExistence type="predicted"/>
<organism evidence="3 4">
    <name type="scientific">Agromyces archimandritae</name>
    <dbReference type="NCBI Taxonomy" id="2781962"/>
    <lineage>
        <taxon>Bacteria</taxon>
        <taxon>Bacillati</taxon>
        <taxon>Actinomycetota</taxon>
        <taxon>Actinomycetes</taxon>
        <taxon>Micrococcales</taxon>
        <taxon>Microbacteriaceae</taxon>
        <taxon>Agromyces</taxon>
    </lineage>
</organism>
<evidence type="ECO:0000259" key="2">
    <source>
        <dbReference type="Pfam" id="PF25362"/>
    </source>
</evidence>
<dbReference type="Proteomes" id="UP000671914">
    <property type="component" value="Chromosome"/>
</dbReference>
<accession>A0A975FMH4</accession>
<evidence type="ECO:0000313" key="4">
    <source>
        <dbReference type="Proteomes" id="UP000671914"/>
    </source>
</evidence>
<gene>
    <name evidence="3" type="ORF">G127AT_15445</name>
</gene>
<sequence>MDKVIGALICALIVIAAVWLMRRSWRRRTQRDQGIGGYPLPPEEGEALVDLEALYVASTPREEPLERLAIPGLAFRGTARIRIEAAGLTIRVAGEEPVFIPAGVLSDAETAGWAIDRGVEPEGLVVVRWRAREDGSEDGVAVDSYLRARYEGDRDQIIEAIGTIAASGEAAHPASAPEPPESES</sequence>
<name>A0A975FMH4_9MICO</name>
<keyword evidence="1" id="KW-1133">Transmembrane helix</keyword>
<keyword evidence="1" id="KW-0472">Membrane</keyword>
<dbReference type="RefSeq" id="WP_210898395.1">
    <property type="nucleotide sequence ID" value="NZ_CP071696.1"/>
</dbReference>
<evidence type="ECO:0000313" key="3">
    <source>
        <dbReference type="EMBL" id="QTX04619.1"/>
    </source>
</evidence>
<dbReference type="KEGG" id="aarc:G127AT_15445"/>
<protein>
    <recommendedName>
        <fullName evidence="2">PH domain-containing protein</fullName>
    </recommendedName>
</protein>